<reference evidence="1" key="1">
    <citation type="submission" date="2021-06" db="EMBL/GenBank/DDBJ databases">
        <authorList>
            <person name="Kallberg Y."/>
            <person name="Tangrot J."/>
            <person name="Rosling A."/>
        </authorList>
    </citation>
    <scope>NUCLEOTIDE SEQUENCE</scope>
    <source>
        <strain evidence="1">MA461A</strain>
    </source>
</reference>
<protein>
    <submittedName>
        <fullName evidence="1">30830_t:CDS:1</fullName>
    </submittedName>
</protein>
<feature type="non-terminal residue" evidence="1">
    <location>
        <position position="1"/>
    </location>
</feature>
<name>A0ACA9SBR3_9GLOM</name>
<dbReference type="Proteomes" id="UP000789920">
    <property type="component" value="Unassembled WGS sequence"/>
</dbReference>
<evidence type="ECO:0000313" key="1">
    <source>
        <dbReference type="EMBL" id="CAG8834837.1"/>
    </source>
</evidence>
<organism evidence="1 2">
    <name type="scientific">Racocetra persica</name>
    <dbReference type="NCBI Taxonomy" id="160502"/>
    <lineage>
        <taxon>Eukaryota</taxon>
        <taxon>Fungi</taxon>
        <taxon>Fungi incertae sedis</taxon>
        <taxon>Mucoromycota</taxon>
        <taxon>Glomeromycotina</taxon>
        <taxon>Glomeromycetes</taxon>
        <taxon>Diversisporales</taxon>
        <taxon>Gigasporaceae</taxon>
        <taxon>Racocetra</taxon>
    </lineage>
</organism>
<keyword evidence="2" id="KW-1185">Reference proteome</keyword>
<gene>
    <name evidence="1" type="ORF">RPERSI_LOCUS29328</name>
</gene>
<feature type="non-terminal residue" evidence="1">
    <location>
        <position position="46"/>
    </location>
</feature>
<proteinExistence type="predicted"/>
<sequence length="46" mass="5444">VVEVNKRQLLRADSLVSYNGFPGYLHSMNRKAHEINMEELWLVEEQ</sequence>
<accession>A0ACA9SBR3</accession>
<dbReference type="EMBL" id="CAJVQC010110253">
    <property type="protein sequence ID" value="CAG8834837.1"/>
    <property type="molecule type" value="Genomic_DNA"/>
</dbReference>
<evidence type="ECO:0000313" key="2">
    <source>
        <dbReference type="Proteomes" id="UP000789920"/>
    </source>
</evidence>
<comment type="caution">
    <text evidence="1">The sequence shown here is derived from an EMBL/GenBank/DDBJ whole genome shotgun (WGS) entry which is preliminary data.</text>
</comment>